<dbReference type="RefSeq" id="WP_320229098.1">
    <property type="nucleotide sequence ID" value="NZ_JAVIJB010000037.1"/>
</dbReference>
<proteinExistence type="predicted"/>
<comment type="caution">
    <text evidence="1">The sequence shown here is derived from an EMBL/GenBank/DDBJ whole genome shotgun (WGS) entry which is preliminary data.</text>
</comment>
<dbReference type="EMBL" id="JAVIJC010000037">
    <property type="protein sequence ID" value="MDX8495317.1"/>
    <property type="molecule type" value="Genomic_DNA"/>
</dbReference>
<sequence>MINVPKLTREQVARLWKRQEERQAQERESLRQAVASSQVPLPEELAQAVIEQNSRHTRTIMRGHSGYALAERRDSFLTSLAIMEQCLQDLLVAINVFENAALSKESNYFAPGGEDESGRTERRIQKELFATANAAASLVDHGRRVHKLQPLPGYVDKRVECFGTDGLHEFVIGLRVILHHLHAVQPGWLIEGTSRATFVFSKDVLRRAVESSSGGFGAGITALKAYIDASPAELDLREVFLDYRARMAAFNGWMKRELQADTLVALRDYDALNKRKAIADQRTFWKALTGNWLRNWKIPPDPHAHLPRYLTPPQLDEVYKLPRNSKEQVDLVIQCMDKDGIVDDGLRADGYELFARSPPPPGEPSS</sequence>
<accession>A0ABU4Z7Q2</accession>
<keyword evidence="2" id="KW-1185">Reference proteome</keyword>
<evidence type="ECO:0000313" key="1">
    <source>
        <dbReference type="EMBL" id="MDX8495317.1"/>
    </source>
</evidence>
<reference evidence="1 2" key="1">
    <citation type="submission" date="2023-08" db="EMBL/GenBank/DDBJ databases">
        <title>Implementing the SeqCode for naming new Mesorhizobium species isolated from Vachellia karroo root nodules.</title>
        <authorList>
            <person name="Van Lill M."/>
        </authorList>
    </citation>
    <scope>NUCLEOTIDE SEQUENCE [LARGE SCALE GENOMIC DNA]</scope>
    <source>
        <strain evidence="1 2">VK22B</strain>
    </source>
</reference>
<gene>
    <name evidence="1" type="ORF">RFN29_27540</name>
</gene>
<protein>
    <submittedName>
        <fullName evidence="1">Uncharacterized protein</fullName>
    </submittedName>
</protein>
<organism evidence="1 2">
    <name type="scientific">Mesorhizobium captivum</name>
    <dbReference type="NCBI Taxonomy" id="3072319"/>
    <lineage>
        <taxon>Bacteria</taxon>
        <taxon>Pseudomonadati</taxon>
        <taxon>Pseudomonadota</taxon>
        <taxon>Alphaproteobacteria</taxon>
        <taxon>Hyphomicrobiales</taxon>
        <taxon>Phyllobacteriaceae</taxon>
        <taxon>Mesorhizobium</taxon>
    </lineage>
</organism>
<name>A0ABU4Z7Q2_9HYPH</name>
<dbReference type="Proteomes" id="UP001271249">
    <property type="component" value="Unassembled WGS sequence"/>
</dbReference>
<evidence type="ECO:0000313" key="2">
    <source>
        <dbReference type="Proteomes" id="UP001271249"/>
    </source>
</evidence>